<dbReference type="GO" id="GO:0030983">
    <property type="term" value="F:mismatched DNA binding"/>
    <property type="evidence" value="ECO:0007669"/>
    <property type="project" value="InterPro"/>
</dbReference>
<dbReference type="AlphaFoldDB" id="A0A317SU17"/>
<dbReference type="OrthoDB" id="29596at2759"/>
<keyword evidence="9" id="KW-1185">Reference proteome</keyword>
<evidence type="ECO:0000256" key="4">
    <source>
        <dbReference type="ARBA" id="ARBA00023125"/>
    </source>
</evidence>
<proteinExistence type="inferred from homology"/>
<dbReference type="PANTHER" id="PTHR11361">
    <property type="entry name" value="DNA MISMATCH REPAIR PROTEIN MUTS FAMILY MEMBER"/>
    <property type="match status" value="1"/>
</dbReference>
<evidence type="ECO:0000256" key="1">
    <source>
        <dbReference type="ARBA" id="ARBA00006271"/>
    </source>
</evidence>
<evidence type="ECO:0000313" key="9">
    <source>
        <dbReference type="Proteomes" id="UP000246991"/>
    </source>
</evidence>
<evidence type="ECO:0000313" key="8">
    <source>
        <dbReference type="EMBL" id="PWW76611.1"/>
    </source>
</evidence>
<feature type="domain" description="DNA mismatch repair protein MutS core" evidence="6">
    <location>
        <begin position="282"/>
        <end position="618"/>
    </location>
</feature>
<dbReference type="InterPro" id="IPR045076">
    <property type="entry name" value="MutS"/>
</dbReference>
<dbReference type="GO" id="GO:0051026">
    <property type="term" value="P:chiasma assembly"/>
    <property type="evidence" value="ECO:0007669"/>
    <property type="project" value="TreeGrafter"/>
</dbReference>
<dbReference type="SMART" id="SM00534">
    <property type="entry name" value="MUTSac"/>
    <property type="match status" value="1"/>
</dbReference>
<name>A0A317SU17_9PEZI</name>
<evidence type="ECO:0000259" key="7">
    <source>
        <dbReference type="SMART" id="SM00534"/>
    </source>
</evidence>
<feature type="compositionally biased region" description="Low complexity" evidence="5">
    <location>
        <begin position="55"/>
        <end position="71"/>
    </location>
</feature>
<keyword evidence="2" id="KW-0547">Nucleotide-binding</keyword>
<organism evidence="8 9">
    <name type="scientific">Tuber magnatum</name>
    <name type="common">white Piedmont truffle</name>
    <dbReference type="NCBI Taxonomy" id="42249"/>
    <lineage>
        <taxon>Eukaryota</taxon>
        <taxon>Fungi</taxon>
        <taxon>Dikarya</taxon>
        <taxon>Ascomycota</taxon>
        <taxon>Pezizomycotina</taxon>
        <taxon>Pezizomycetes</taxon>
        <taxon>Pezizales</taxon>
        <taxon>Tuberaceae</taxon>
        <taxon>Tuber</taxon>
    </lineage>
</organism>
<dbReference type="STRING" id="42249.A0A317SU17"/>
<dbReference type="SUPFAM" id="SSF52540">
    <property type="entry name" value="P-loop containing nucleoside triphosphate hydrolases"/>
    <property type="match status" value="1"/>
</dbReference>
<dbReference type="InterPro" id="IPR027417">
    <property type="entry name" value="P-loop_NTPase"/>
</dbReference>
<evidence type="ECO:0000256" key="2">
    <source>
        <dbReference type="ARBA" id="ARBA00022741"/>
    </source>
</evidence>
<dbReference type="EMBL" id="PYWC01000031">
    <property type="protein sequence ID" value="PWW76611.1"/>
    <property type="molecule type" value="Genomic_DNA"/>
</dbReference>
<feature type="compositionally biased region" description="Polar residues" evidence="5">
    <location>
        <begin position="9"/>
        <end position="33"/>
    </location>
</feature>
<feature type="domain" description="DNA mismatch repair proteins mutS family" evidence="7">
    <location>
        <begin position="668"/>
        <end position="771"/>
    </location>
</feature>
<dbReference type="InterPro" id="IPR007696">
    <property type="entry name" value="DNA_mismatch_repair_MutS_core"/>
</dbReference>
<feature type="region of interest" description="Disordered" evidence="5">
    <location>
        <begin position="1"/>
        <end position="95"/>
    </location>
</feature>
<dbReference type="InterPro" id="IPR036187">
    <property type="entry name" value="DNA_mismatch_repair_MutS_sf"/>
</dbReference>
<dbReference type="GO" id="GO:0005634">
    <property type="term" value="C:nucleus"/>
    <property type="evidence" value="ECO:0007669"/>
    <property type="project" value="TreeGrafter"/>
</dbReference>
<dbReference type="Pfam" id="PF05192">
    <property type="entry name" value="MutS_III"/>
    <property type="match status" value="1"/>
</dbReference>
<dbReference type="Proteomes" id="UP000246991">
    <property type="component" value="Unassembled WGS sequence"/>
</dbReference>
<dbReference type="GO" id="GO:0140664">
    <property type="term" value="F:ATP-dependent DNA damage sensor activity"/>
    <property type="evidence" value="ECO:0007669"/>
    <property type="project" value="InterPro"/>
</dbReference>
<dbReference type="SMART" id="SM00533">
    <property type="entry name" value="MUTSd"/>
    <property type="match status" value="1"/>
</dbReference>
<dbReference type="GO" id="GO:0005524">
    <property type="term" value="F:ATP binding"/>
    <property type="evidence" value="ECO:0007669"/>
    <property type="project" value="UniProtKB-KW"/>
</dbReference>
<dbReference type="PANTHER" id="PTHR11361:SF20">
    <property type="entry name" value="MUTS PROTEIN HOMOLOG 5"/>
    <property type="match status" value="1"/>
</dbReference>
<comment type="caution">
    <text evidence="8">The sequence shown here is derived from an EMBL/GenBank/DDBJ whole genome shotgun (WGS) entry which is preliminary data.</text>
</comment>
<evidence type="ECO:0000256" key="3">
    <source>
        <dbReference type="ARBA" id="ARBA00022840"/>
    </source>
</evidence>
<protein>
    <submittedName>
        <fullName evidence="8">Uncharacterized protein</fullName>
    </submittedName>
</protein>
<reference evidence="8 9" key="1">
    <citation type="submission" date="2018-03" db="EMBL/GenBank/DDBJ databases">
        <title>Genomes of Pezizomycetes fungi and the evolution of truffles.</title>
        <authorList>
            <person name="Murat C."/>
            <person name="Payen T."/>
            <person name="Noel B."/>
            <person name="Kuo A."/>
            <person name="Martin F.M."/>
        </authorList>
    </citation>
    <scope>NUCLEOTIDE SEQUENCE [LARGE SCALE GENOMIC DNA]</scope>
    <source>
        <strain evidence="8">091103-1</strain>
    </source>
</reference>
<dbReference type="GO" id="GO:0006298">
    <property type="term" value="P:mismatch repair"/>
    <property type="evidence" value="ECO:0007669"/>
    <property type="project" value="InterPro"/>
</dbReference>
<dbReference type="SUPFAM" id="SSF48334">
    <property type="entry name" value="DNA repair protein MutS, domain III"/>
    <property type="match status" value="1"/>
</dbReference>
<dbReference type="Gene3D" id="3.40.50.300">
    <property type="entry name" value="P-loop containing nucleotide triphosphate hydrolases"/>
    <property type="match status" value="1"/>
</dbReference>
<feature type="compositionally biased region" description="Acidic residues" evidence="5">
    <location>
        <begin position="76"/>
        <end position="95"/>
    </location>
</feature>
<keyword evidence="4" id="KW-0238">DNA-binding</keyword>
<dbReference type="Pfam" id="PF00488">
    <property type="entry name" value="MutS_V"/>
    <property type="match status" value="1"/>
</dbReference>
<sequence>MVLRVPSHWENTGTHTAQTPHPSTRIPLQSQNRYHQHSRSGTHPQGKRLDHYQNQSQSQSHSQSQGQSFHQRGSESDDYSLPDIEEAEDDHGDGDSEAVIMAIDYKSKKIGCAFYSMADQKLSLMEDIELPTSECLEAHEYATPYHISIRPTGEFSYEAARNKLTSIKIGQIDGPILTLQSPGDIHDIATDEQRRGNLLRLAGWVNVDSRISVGCSGTVLTYLQRKQVATSLTGQAVPVANIEMWSMNDTMFVNADTMCALQIFEDESHPNFLTQGPHGRGKEGLSLFGIMNLTRSPLGHTMLKQWFLRPSLSIEVINERQDAISAFLRPDTSHMIQVIGKSLRKIKNIPKILAGLRKGPGREGRSGEWSALQQFCFYALKIKTCLQEMDGIRELPIFKQVTDNFNVPSLQEVGQLITQTIDFEESVALHRVVLQRNIDEELDEMKRLYDGLGDMLGAVARDIAREIPPDVATSLNVIFFPQIGYLVVIPAQGSGNTTYGLANGSLGGPAYAQEGWDLQFCTETNWYYKNPQTRDLDDYFGDLYGRVCDREIELVHAMKCRVLQHDSALVSCATVCAELDCLLAMAEAAERYKFTRPVIVTDNVINIKGGRHPLQELCVSAYIENDTLIVGGEGTLGELAAGVPDNGALSSGERLRADISNSDGENAPSMMLLTGPNYSGKSVYLKQVALIVYMAHIGSFLPAKDAVIGLTDKILTRIQTRESLIPLKIQSAFMIDLQQISSSLRLATRRSLLVIDEFGKGTDSSGWSRLSRP</sequence>
<evidence type="ECO:0000256" key="5">
    <source>
        <dbReference type="SAM" id="MobiDB-lite"/>
    </source>
</evidence>
<accession>A0A317SU17</accession>
<comment type="similarity">
    <text evidence="1">Belongs to the DNA mismatch repair MutS family.</text>
</comment>
<dbReference type="InterPro" id="IPR000432">
    <property type="entry name" value="DNA_mismatch_repair_MutS_C"/>
</dbReference>
<gene>
    <name evidence="8" type="ORF">C7212DRAFT_357556</name>
</gene>
<evidence type="ECO:0000259" key="6">
    <source>
        <dbReference type="SMART" id="SM00533"/>
    </source>
</evidence>
<keyword evidence="3" id="KW-0067">ATP-binding</keyword>
<dbReference type="Gene3D" id="1.10.1420.10">
    <property type="match status" value="1"/>
</dbReference>